<dbReference type="AlphaFoldDB" id="A0A095SNP9"/>
<gene>
    <name evidence="10" type="ORF">Y5S_00446</name>
</gene>
<keyword evidence="5 9" id="KW-0732">Signal</keyword>
<evidence type="ECO:0000256" key="1">
    <source>
        <dbReference type="ARBA" id="ARBA00003989"/>
    </source>
</evidence>
<dbReference type="Proteomes" id="UP000029444">
    <property type="component" value="Unassembled WGS sequence"/>
</dbReference>
<comment type="caution">
    <text evidence="10">The sequence shown here is derived from an EMBL/GenBank/DDBJ whole genome shotgun (WGS) entry which is preliminary data.</text>
</comment>
<organism evidence="10 11">
    <name type="scientific">Alcanivorax nanhaiticus</name>
    <dbReference type="NCBI Taxonomy" id="1177154"/>
    <lineage>
        <taxon>Bacteria</taxon>
        <taxon>Pseudomonadati</taxon>
        <taxon>Pseudomonadota</taxon>
        <taxon>Gammaproteobacteria</taxon>
        <taxon>Oceanospirillales</taxon>
        <taxon>Alcanivoracaceae</taxon>
        <taxon>Alcanivorax</taxon>
    </lineage>
</organism>
<dbReference type="RefSeq" id="WP_197055076.1">
    <property type="nucleotide sequence ID" value="NZ_ARXV01000002.1"/>
</dbReference>
<reference evidence="10 11" key="1">
    <citation type="submission" date="2012-09" db="EMBL/GenBank/DDBJ databases">
        <title>Genome Sequence of alkane-degrading Bacterium Alcanivorax sp. 19-m-6.</title>
        <authorList>
            <person name="Lai Q."/>
            <person name="Shao Z."/>
        </authorList>
    </citation>
    <scope>NUCLEOTIDE SEQUENCE [LARGE SCALE GENOMIC DNA]</scope>
    <source>
        <strain evidence="10 11">19-m-6</strain>
    </source>
</reference>
<dbReference type="InterPro" id="IPR005534">
    <property type="entry name" value="Curli_assmbl/transp-comp_CsgG"/>
</dbReference>
<name>A0A095SNP9_9GAMM</name>
<evidence type="ECO:0000256" key="9">
    <source>
        <dbReference type="SAM" id="SignalP"/>
    </source>
</evidence>
<keyword evidence="8" id="KW-0449">Lipoprotein</keyword>
<protein>
    <recommendedName>
        <fullName evidence="3">Curli production assembly/transport component CsgG</fullName>
    </recommendedName>
</protein>
<feature type="chain" id="PRO_5001918135" description="Curli production assembly/transport component CsgG" evidence="9">
    <location>
        <begin position="21"/>
        <end position="278"/>
    </location>
</feature>
<evidence type="ECO:0000256" key="3">
    <source>
        <dbReference type="ARBA" id="ARBA00014028"/>
    </source>
</evidence>
<comment type="similarity">
    <text evidence="2">Belongs to the CsgG family.</text>
</comment>
<dbReference type="STRING" id="1177154.Y5S_00446"/>
<dbReference type="PROSITE" id="PS51257">
    <property type="entry name" value="PROKAR_LIPOPROTEIN"/>
    <property type="match status" value="1"/>
</dbReference>
<keyword evidence="6" id="KW-0472">Membrane</keyword>
<evidence type="ECO:0000256" key="5">
    <source>
        <dbReference type="ARBA" id="ARBA00022729"/>
    </source>
</evidence>
<evidence type="ECO:0000256" key="2">
    <source>
        <dbReference type="ARBA" id="ARBA00008899"/>
    </source>
</evidence>
<proteinExistence type="inferred from homology"/>
<dbReference type="Gene3D" id="3.40.50.10610">
    <property type="entry name" value="ABC-type transport auxiliary lipoprotein component"/>
    <property type="match status" value="2"/>
</dbReference>
<evidence type="ECO:0000313" key="11">
    <source>
        <dbReference type="Proteomes" id="UP000029444"/>
    </source>
</evidence>
<dbReference type="PATRIC" id="fig|1177154.3.peg.451"/>
<feature type="signal peptide" evidence="9">
    <location>
        <begin position="1"/>
        <end position="20"/>
    </location>
</feature>
<dbReference type="GO" id="GO:0030288">
    <property type="term" value="C:outer membrane-bounded periplasmic space"/>
    <property type="evidence" value="ECO:0007669"/>
    <property type="project" value="InterPro"/>
</dbReference>
<evidence type="ECO:0000256" key="7">
    <source>
        <dbReference type="ARBA" id="ARBA00023139"/>
    </source>
</evidence>
<dbReference type="eggNOG" id="COG1462">
    <property type="taxonomic scope" value="Bacteria"/>
</dbReference>
<comment type="function">
    <text evidence="1">May be involved in the biogenesis of curli organelles.</text>
</comment>
<evidence type="ECO:0000256" key="4">
    <source>
        <dbReference type="ARBA" id="ARBA00022475"/>
    </source>
</evidence>
<accession>A0A095SNP9</accession>
<evidence type="ECO:0000256" key="6">
    <source>
        <dbReference type="ARBA" id="ARBA00023136"/>
    </source>
</evidence>
<keyword evidence="4" id="KW-1003">Cell membrane</keyword>
<evidence type="ECO:0000313" key="10">
    <source>
        <dbReference type="EMBL" id="KGD65974.1"/>
    </source>
</evidence>
<dbReference type="Pfam" id="PF03783">
    <property type="entry name" value="CsgG"/>
    <property type="match status" value="1"/>
</dbReference>
<keyword evidence="11" id="KW-1185">Reference proteome</keyword>
<evidence type="ECO:0000256" key="8">
    <source>
        <dbReference type="ARBA" id="ARBA00023288"/>
    </source>
</evidence>
<keyword evidence="7" id="KW-0564">Palmitate</keyword>
<dbReference type="PANTHER" id="PTHR41164:SF1">
    <property type="entry name" value="CURLI PRODUCTION ASSEMBLY_TRANSPORT COMPONENT CSGG"/>
    <property type="match status" value="1"/>
</dbReference>
<dbReference type="EMBL" id="ARXV01000002">
    <property type="protein sequence ID" value="KGD65974.1"/>
    <property type="molecule type" value="Genomic_DNA"/>
</dbReference>
<sequence>MQSKILRMAMASLAALSLGACVTPPLKPEAPMLVEKSEVAQDLEVMPEPKGKIMASVYSFRDLTGQYRPAPSSSFSTAVTQGAAAFLIDALNRSGWFMTLEREGLQDLLTERKIARAVVEKRQKQGQLIADVPDLFSSDILFQGGIVAYETNLKTGGLGARYLGVGASEQYRADQVTVNLRAVDVRTGRIINTVSTRKTIYSKELQVGVYRYIDFKELLESEAGVTTNEPVQQCVKLAIEAAVAHLIVKGVLDGNWQLKNPEDMNSEIIEQYSMAFKQ</sequence>
<dbReference type="PANTHER" id="PTHR41164">
    <property type="entry name" value="CURLI PRODUCTION ASSEMBLY/TRANSPORT COMPONENT CSGG"/>
    <property type="match status" value="1"/>
</dbReference>